<evidence type="ECO:0000313" key="2">
    <source>
        <dbReference type="EMBL" id="KAK5954585.1"/>
    </source>
</evidence>
<feature type="region of interest" description="Disordered" evidence="1">
    <location>
        <begin position="184"/>
        <end position="435"/>
    </location>
</feature>
<feature type="compositionally biased region" description="Basic and acidic residues" evidence="1">
    <location>
        <begin position="415"/>
        <end position="435"/>
    </location>
</feature>
<name>A0AAN8ERN6_9EURO</name>
<protein>
    <submittedName>
        <fullName evidence="2">Uncharacterized protein</fullName>
    </submittedName>
</protein>
<evidence type="ECO:0000313" key="3">
    <source>
        <dbReference type="Proteomes" id="UP001316803"/>
    </source>
</evidence>
<sequence>MADPSRPAYPPPQEYHQGYAQQHSPPRPEDNRTPYPPPPDAGRQGQYPPAPHPYPPPQQWAGHPQGPPTPGLPLPSTAKPARPSASSPRSLPPAPSLSLLPIPSVSAPTGTSTEATYGDSVQVLQEEKSMQDTFVSDIRCSGYDSSPDGRCQNCVRFNQQCLFHPVSSQAAFVPAAALYGPGGPGARAPMAGSDGQGQNGQAQPMLYGAHGQPLGPAGPGGQPQYAYPPPNAQPPPPQHQGYPPGPYQNYPPQHYGQGPPPPNGAPAQYDQNAHQPPPTASSDRSDRGSLKRGPPEDDSHESAANSPHPNARPRHSAYEGRPSGSFEHQSPTSPAMSTMSYQSYPQNNYGNGAQPVKGNNSPPAGLTPNSIHSFNSPHDSRTPPPAQPGSAGSSQNGRSGMKVHEMLGSSNHPQYGHEQRGKSDNEMLSKLDGKK</sequence>
<feature type="compositionally biased region" description="Low complexity" evidence="1">
    <location>
        <begin position="74"/>
        <end position="89"/>
    </location>
</feature>
<proteinExistence type="predicted"/>
<comment type="caution">
    <text evidence="2">The sequence shown here is derived from an EMBL/GenBank/DDBJ whole genome shotgun (WGS) entry which is preliminary data.</text>
</comment>
<feature type="compositionally biased region" description="Low complexity" evidence="1">
    <location>
        <begin position="247"/>
        <end position="257"/>
    </location>
</feature>
<accession>A0AAN8ERN6</accession>
<evidence type="ECO:0000256" key="1">
    <source>
        <dbReference type="SAM" id="MobiDB-lite"/>
    </source>
</evidence>
<reference evidence="2 3" key="1">
    <citation type="submission" date="2022-12" db="EMBL/GenBank/DDBJ databases">
        <title>Genomic features and morphological characterization of a novel Knufia sp. strain isolated from spacecraft assembly facility.</title>
        <authorList>
            <person name="Teixeira M."/>
            <person name="Chander A.M."/>
            <person name="Stajich J.E."/>
            <person name="Venkateswaran K."/>
        </authorList>
    </citation>
    <scope>NUCLEOTIDE SEQUENCE [LARGE SCALE GENOMIC DNA]</scope>
    <source>
        <strain evidence="2 3">FJI-L2-BK-P2</strain>
    </source>
</reference>
<feature type="compositionally biased region" description="Basic and acidic residues" evidence="1">
    <location>
        <begin position="283"/>
        <end position="301"/>
    </location>
</feature>
<dbReference type="EMBL" id="JAKLMC020000008">
    <property type="protein sequence ID" value="KAK5954585.1"/>
    <property type="molecule type" value="Genomic_DNA"/>
</dbReference>
<dbReference type="AlphaFoldDB" id="A0AAN8ERN6"/>
<gene>
    <name evidence="2" type="ORF">OHC33_004307</name>
</gene>
<keyword evidence="3" id="KW-1185">Reference proteome</keyword>
<feature type="compositionally biased region" description="Pro residues" evidence="1">
    <location>
        <begin position="48"/>
        <end position="58"/>
    </location>
</feature>
<feature type="region of interest" description="Disordered" evidence="1">
    <location>
        <begin position="1"/>
        <end position="120"/>
    </location>
</feature>
<feature type="compositionally biased region" description="Low complexity" evidence="1">
    <location>
        <begin position="96"/>
        <end position="108"/>
    </location>
</feature>
<organism evidence="2 3">
    <name type="scientific">Knufia fluminis</name>
    <dbReference type="NCBI Taxonomy" id="191047"/>
    <lineage>
        <taxon>Eukaryota</taxon>
        <taxon>Fungi</taxon>
        <taxon>Dikarya</taxon>
        <taxon>Ascomycota</taxon>
        <taxon>Pezizomycotina</taxon>
        <taxon>Eurotiomycetes</taxon>
        <taxon>Chaetothyriomycetidae</taxon>
        <taxon>Chaetothyriales</taxon>
        <taxon>Trichomeriaceae</taxon>
        <taxon>Knufia</taxon>
    </lineage>
</organism>
<dbReference type="Proteomes" id="UP001316803">
    <property type="component" value="Unassembled WGS sequence"/>
</dbReference>
<feature type="compositionally biased region" description="Polar residues" evidence="1">
    <location>
        <begin position="326"/>
        <end position="377"/>
    </location>
</feature>
<feature type="compositionally biased region" description="Pro residues" evidence="1">
    <location>
        <begin position="226"/>
        <end position="246"/>
    </location>
</feature>